<dbReference type="InterPro" id="IPR036249">
    <property type="entry name" value="Thioredoxin-like_sf"/>
</dbReference>
<protein>
    <submittedName>
        <fullName evidence="4">Glutathione S-transferase</fullName>
        <ecNumber evidence="4">2.5.1.18</ecNumber>
    </submittedName>
</protein>
<gene>
    <name evidence="4" type="ORF">GGQ91_001562</name>
</gene>
<dbReference type="GO" id="GO:0004364">
    <property type="term" value="F:glutathione transferase activity"/>
    <property type="evidence" value="ECO:0007669"/>
    <property type="project" value="UniProtKB-EC"/>
</dbReference>
<dbReference type="InterPro" id="IPR040079">
    <property type="entry name" value="Glutathione_S-Trfase"/>
</dbReference>
<dbReference type="Pfam" id="PF14497">
    <property type="entry name" value="GST_C_3"/>
    <property type="match status" value="1"/>
</dbReference>
<keyword evidence="4" id="KW-0808">Transferase</keyword>
<dbReference type="SFLD" id="SFLDS00019">
    <property type="entry name" value="Glutathione_Transferase_(cytos"/>
    <property type="match status" value="1"/>
</dbReference>
<evidence type="ECO:0000259" key="2">
    <source>
        <dbReference type="PROSITE" id="PS50404"/>
    </source>
</evidence>
<feature type="domain" description="GST C-terminal" evidence="3">
    <location>
        <begin position="98"/>
        <end position="235"/>
    </location>
</feature>
<comment type="caution">
    <text evidence="4">The sequence shown here is derived from an EMBL/GenBank/DDBJ whole genome shotgun (WGS) entry which is preliminary data.</text>
</comment>
<accession>A0ABR6D8R1</accession>
<dbReference type="PROSITE" id="PS50404">
    <property type="entry name" value="GST_NTER"/>
    <property type="match status" value="1"/>
</dbReference>
<feature type="domain" description="GST N-terminal" evidence="2">
    <location>
        <begin position="10"/>
        <end position="89"/>
    </location>
</feature>
<dbReference type="Proteomes" id="UP000565455">
    <property type="component" value="Unassembled WGS sequence"/>
</dbReference>
<dbReference type="PANTHER" id="PTHR43969:SF9">
    <property type="entry name" value="GLUTATHIONE S TRANSFERASE D10, ISOFORM A-RELATED"/>
    <property type="match status" value="1"/>
</dbReference>
<name>A0ABR6D8R1_9HYPH</name>
<evidence type="ECO:0000259" key="3">
    <source>
        <dbReference type="PROSITE" id="PS50405"/>
    </source>
</evidence>
<dbReference type="CDD" id="cd00570">
    <property type="entry name" value="GST_N_family"/>
    <property type="match status" value="1"/>
</dbReference>
<dbReference type="SUPFAM" id="SSF47616">
    <property type="entry name" value="GST C-terminal domain-like"/>
    <property type="match status" value="1"/>
</dbReference>
<dbReference type="InterPro" id="IPR010987">
    <property type="entry name" value="Glutathione-S-Trfase_C-like"/>
</dbReference>
<dbReference type="EMBL" id="JACJIM010000002">
    <property type="protein sequence ID" value="MBA9062185.1"/>
    <property type="molecule type" value="Genomic_DNA"/>
</dbReference>
<proteinExistence type="predicted"/>
<sequence>MADRTSSTASMATLYHFPFCANSRFIRLVLAEMGMEPTLFEERPWERRDDFLLINPAGVTPVLLEQNGLVVPGAGVIAEYLDETRGLGLSGRRMLPEDTVERVEVRRLLDWFLVKFESEVTAYLVNEKISKRFMSAHEGGGPPDMNAIRAARSNVRYHLKYIGYLIARRRWIAGDNLTYADLAAAAHLSCVDYLGDVPWDEDEMARNWYARVKSRPSFRALLADRVPGMAPAAHYADLDF</sequence>
<evidence type="ECO:0000313" key="5">
    <source>
        <dbReference type="Proteomes" id="UP000565455"/>
    </source>
</evidence>
<evidence type="ECO:0000313" key="4">
    <source>
        <dbReference type="EMBL" id="MBA9062185.1"/>
    </source>
</evidence>
<comment type="subunit">
    <text evidence="1">Homodimer.</text>
</comment>
<reference evidence="4 5" key="1">
    <citation type="submission" date="2020-08" db="EMBL/GenBank/DDBJ databases">
        <title>Genomic Encyclopedia of Type Strains, Phase IV (KMG-IV): sequencing the most valuable type-strain genomes for metagenomic binning, comparative biology and taxonomic classification.</title>
        <authorList>
            <person name="Goeker M."/>
        </authorList>
    </citation>
    <scope>NUCLEOTIDE SEQUENCE [LARGE SCALE GENOMIC DNA]</scope>
    <source>
        <strain evidence="4 5">DSM 5686</strain>
    </source>
</reference>
<dbReference type="CDD" id="cd00299">
    <property type="entry name" value="GST_C_family"/>
    <property type="match status" value="1"/>
</dbReference>
<dbReference type="InterPro" id="IPR036282">
    <property type="entry name" value="Glutathione-S-Trfase_C_sf"/>
</dbReference>
<dbReference type="Gene3D" id="1.20.1050.10">
    <property type="match status" value="1"/>
</dbReference>
<dbReference type="PANTHER" id="PTHR43969">
    <property type="entry name" value="GLUTATHIONE S TRANSFERASE D10, ISOFORM A-RELATED"/>
    <property type="match status" value="1"/>
</dbReference>
<organism evidence="4 5">
    <name type="scientific">Methylobacterium fujisawaense</name>
    <dbReference type="NCBI Taxonomy" id="107400"/>
    <lineage>
        <taxon>Bacteria</taxon>
        <taxon>Pseudomonadati</taxon>
        <taxon>Pseudomonadota</taxon>
        <taxon>Alphaproteobacteria</taxon>
        <taxon>Hyphomicrobiales</taxon>
        <taxon>Methylobacteriaceae</taxon>
        <taxon>Methylobacterium</taxon>
    </lineage>
</organism>
<dbReference type="SUPFAM" id="SSF52833">
    <property type="entry name" value="Thioredoxin-like"/>
    <property type="match status" value="1"/>
</dbReference>
<dbReference type="Pfam" id="PF13417">
    <property type="entry name" value="GST_N_3"/>
    <property type="match status" value="1"/>
</dbReference>
<evidence type="ECO:0000256" key="1">
    <source>
        <dbReference type="ARBA" id="ARBA00011738"/>
    </source>
</evidence>
<dbReference type="PROSITE" id="PS50405">
    <property type="entry name" value="GST_CTER"/>
    <property type="match status" value="1"/>
</dbReference>
<dbReference type="InterPro" id="IPR004045">
    <property type="entry name" value="Glutathione_S-Trfase_N"/>
</dbReference>
<dbReference type="InterPro" id="IPR004046">
    <property type="entry name" value="GST_C"/>
</dbReference>
<dbReference type="Gene3D" id="3.40.30.10">
    <property type="entry name" value="Glutaredoxin"/>
    <property type="match status" value="1"/>
</dbReference>
<dbReference type="EC" id="2.5.1.18" evidence="4"/>
<keyword evidence="5" id="KW-1185">Reference proteome</keyword>